<keyword evidence="1" id="KW-0732">Signal</keyword>
<dbReference type="OrthoDB" id="10254111at2759"/>
<dbReference type="AlphaFoldDB" id="A0A8B6G7Z2"/>
<reference evidence="2" key="1">
    <citation type="submission" date="2018-11" db="EMBL/GenBank/DDBJ databases">
        <authorList>
            <person name="Alioto T."/>
            <person name="Alioto T."/>
        </authorList>
    </citation>
    <scope>NUCLEOTIDE SEQUENCE</scope>
</reference>
<comment type="caution">
    <text evidence="2">The sequence shown here is derived from an EMBL/GenBank/DDBJ whole genome shotgun (WGS) entry which is preliminary data.</text>
</comment>
<dbReference type="Proteomes" id="UP000596742">
    <property type="component" value="Unassembled WGS sequence"/>
</dbReference>
<evidence type="ECO:0000313" key="2">
    <source>
        <dbReference type="EMBL" id="VDI60129.1"/>
    </source>
</evidence>
<sequence length="460" mass="52405">MECRSVFLLLLIGVPQSWCHLCLIFPEQRGAMDITRSGSSTCFRHGAPCGGQAPETPGVTPYMGGQQMWIKIQQNYNHYEVGFPGYMDIAIAPLNSLDFQMLAFTPDYYVHAQDHQKNFTTIVVLPNIDCDHCVIRARYNPHKPGETIFYQCADIKIKKSDGLTQTPPMSLPPLSQSLDPEYRTVRKKMDVLRHRNRFGPKMDKQYVFGLSYNPFDKAIVNFMNISLTTGYPKYFDGVDLIIIESKLKNDVTKRKSVTRETEKIFGYICAAIGAINSRGNYVGLFHDEKLDDDLAFNFMEISLHGGNTEFYPIKSLKAPINAILPYSNGSFYTFSIAEGSDAGDYAFELGTLIFHPDHKDYDPWYQYTPIVKTQENLYINFQWAEYDPIRHLVYVLMGNENSPDRLQARLYTFSAFNTSIVITNIDVDQFTFTSMHLDKRTGKLYAVSPGLFYSTNVSGI</sequence>
<feature type="signal peptide" evidence="1">
    <location>
        <begin position="1"/>
        <end position="19"/>
    </location>
</feature>
<dbReference type="PANTHER" id="PTHR37916">
    <property type="entry name" value="CHITIN-BINDING TYPE-4 DOMAIN-CONTAINING PROTEIN"/>
    <property type="match status" value="1"/>
</dbReference>
<feature type="chain" id="PRO_5032287383" evidence="1">
    <location>
        <begin position="20"/>
        <end position="460"/>
    </location>
</feature>
<proteinExistence type="predicted"/>
<evidence type="ECO:0000313" key="3">
    <source>
        <dbReference type="Proteomes" id="UP000596742"/>
    </source>
</evidence>
<keyword evidence="3" id="KW-1185">Reference proteome</keyword>
<accession>A0A8B6G7Z2</accession>
<name>A0A8B6G7Z2_MYTGA</name>
<evidence type="ECO:0000256" key="1">
    <source>
        <dbReference type="SAM" id="SignalP"/>
    </source>
</evidence>
<dbReference type="EMBL" id="UYJE01008003">
    <property type="protein sequence ID" value="VDI60129.1"/>
    <property type="molecule type" value="Genomic_DNA"/>
</dbReference>
<protein>
    <submittedName>
        <fullName evidence="2">Uncharacterized protein</fullName>
    </submittedName>
</protein>
<gene>
    <name evidence="2" type="ORF">MGAL_10B067984</name>
</gene>
<dbReference type="PANTHER" id="PTHR37916:SF2">
    <property type="entry name" value="CHITIN-BINDING TYPE-4 DOMAIN-CONTAINING PROTEIN"/>
    <property type="match status" value="1"/>
</dbReference>
<organism evidence="2 3">
    <name type="scientific">Mytilus galloprovincialis</name>
    <name type="common">Mediterranean mussel</name>
    <dbReference type="NCBI Taxonomy" id="29158"/>
    <lineage>
        <taxon>Eukaryota</taxon>
        <taxon>Metazoa</taxon>
        <taxon>Spiralia</taxon>
        <taxon>Lophotrochozoa</taxon>
        <taxon>Mollusca</taxon>
        <taxon>Bivalvia</taxon>
        <taxon>Autobranchia</taxon>
        <taxon>Pteriomorphia</taxon>
        <taxon>Mytilida</taxon>
        <taxon>Mytiloidea</taxon>
        <taxon>Mytilidae</taxon>
        <taxon>Mytilinae</taxon>
        <taxon>Mytilus</taxon>
    </lineage>
</organism>